<gene>
    <name evidence="2" type="ORF">DVH24_000151</name>
</gene>
<evidence type="ECO:0000313" key="2">
    <source>
        <dbReference type="EMBL" id="RXH88552.1"/>
    </source>
</evidence>
<dbReference type="GO" id="GO:0015074">
    <property type="term" value="P:DNA integration"/>
    <property type="evidence" value="ECO:0007669"/>
    <property type="project" value="InterPro"/>
</dbReference>
<dbReference type="Gene3D" id="3.30.420.10">
    <property type="entry name" value="Ribonuclease H-like superfamily/Ribonuclease H"/>
    <property type="match status" value="1"/>
</dbReference>
<keyword evidence="3" id="KW-1185">Reference proteome</keyword>
<dbReference type="SUPFAM" id="SSF53098">
    <property type="entry name" value="Ribonuclease H-like"/>
    <property type="match status" value="1"/>
</dbReference>
<dbReference type="InterPro" id="IPR012337">
    <property type="entry name" value="RNaseH-like_sf"/>
</dbReference>
<dbReference type="InterPro" id="IPR036397">
    <property type="entry name" value="RNaseH_sf"/>
</dbReference>
<accession>A0A498J3R8</accession>
<organism evidence="2 3">
    <name type="scientific">Malus domestica</name>
    <name type="common">Apple</name>
    <name type="synonym">Pyrus malus</name>
    <dbReference type="NCBI Taxonomy" id="3750"/>
    <lineage>
        <taxon>Eukaryota</taxon>
        <taxon>Viridiplantae</taxon>
        <taxon>Streptophyta</taxon>
        <taxon>Embryophyta</taxon>
        <taxon>Tracheophyta</taxon>
        <taxon>Spermatophyta</taxon>
        <taxon>Magnoliopsida</taxon>
        <taxon>eudicotyledons</taxon>
        <taxon>Gunneridae</taxon>
        <taxon>Pentapetalae</taxon>
        <taxon>rosids</taxon>
        <taxon>fabids</taxon>
        <taxon>Rosales</taxon>
        <taxon>Rosaceae</taxon>
        <taxon>Amygdaloideae</taxon>
        <taxon>Maleae</taxon>
        <taxon>Malus</taxon>
    </lineage>
</organism>
<dbReference type="Proteomes" id="UP000290289">
    <property type="component" value="Chromosome 9"/>
</dbReference>
<dbReference type="AlphaFoldDB" id="A0A498J3R8"/>
<name>A0A498J3R8_MALDO</name>
<dbReference type="EMBL" id="RDQH01000335">
    <property type="protein sequence ID" value="RXH88552.1"/>
    <property type="molecule type" value="Genomic_DNA"/>
</dbReference>
<comment type="caution">
    <text evidence="2">The sequence shown here is derived from an EMBL/GenBank/DDBJ whole genome shotgun (WGS) entry which is preliminary data.</text>
</comment>
<sequence length="163" mass="18827">MSDKANWSIGENIALLEPWVLITHDPSHGKMMRVQHINYKHKCGSICTKSHSQATNVMWDHDFPGLEYVDLKSPFVDFVEIDHSCSVTFLNLIEQGINKFSIILESLQLKDWRAQQNIICRFGIPQTILTDNGLLFTSSEVTDWYKQLGIRYLTFTSRIVRIP</sequence>
<protein>
    <recommendedName>
        <fullName evidence="1">Integrase catalytic domain-containing protein</fullName>
    </recommendedName>
</protein>
<evidence type="ECO:0000259" key="1">
    <source>
        <dbReference type="PROSITE" id="PS50994"/>
    </source>
</evidence>
<dbReference type="InterPro" id="IPR001584">
    <property type="entry name" value="Integrase_cat-core"/>
</dbReference>
<evidence type="ECO:0000313" key="3">
    <source>
        <dbReference type="Proteomes" id="UP000290289"/>
    </source>
</evidence>
<reference evidence="2 3" key="1">
    <citation type="submission" date="2018-10" db="EMBL/GenBank/DDBJ databases">
        <title>A high-quality apple genome assembly.</title>
        <authorList>
            <person name="Hu J."/>
        </authorList>
    </citation>
    <scope>NUCLEOTIDE SEQUENCE [LARGE SCALE GENOMIC DNA]</scope>
    <source>
        <strain evidence="3">cv. HFTH1</strain>
        <tissue evidence="2">Young leaf</tissue>
    </source>
</reference>
<feature type="domain" description="Integrase catalytic" evidence="1">
    <location>
        <begin position="51"/>
        <end position="163"/>
    </location>
</feature>
<dbReference type="PROSITE" id="PS50994">
    <property type="entry name" value="INTEGRASE"/>
    <property type="match status" value="1"/>
</dbReference>
<proteinExistence type="predicted"/>
<dbReference type="GO" id="GO:0003676">
    <property type="term" value="F:nucleic acid binding"/>
    <property type="evidence" value="ECO:0007669"/>
    <property type="project" value="InterPro"/>
</dbReference>